<dbReference type="SUPFAM" id="SSF52540">
    <property type="entry name" value="P-loop containing nucleoside triphosphate hydrolases"/>
    <property type="match status" value="1"/>
</dbReference>
<keyword evidence="8 17" id="KW-0067">ATP-binding</keyword>
<dbReference type="GO" id="GO:0003677">
    <property type="term" value="F:DNA binding"/>
    <property type="evidence" value="ECO:0007669"/>
    <property type="project" value="UniProtKB-KW"/>
</dbReference>
<feature type="compositionally biased region" description="Acidic residues" evidence="19">
    <location>
        <begin position="480"/>
        <end position="500"/>
    </location>
</feature>
<dbReference type="GO" id="GO:0046872">
    <property type="term" value="F:metal ion binding"/>
    <property type="evidence" value="ECO:0007669"/>
    <property type="project" value="UniProtKB-KW"/>
</dbReference>
<comment type="similarity">
    <text evidence="17">Belongs to the TRAFAC class myosin-kinesin ATPase superfamily. Kinesin family.</text>
</comment>
<evidence type="ECO:0000256" key="18">
    <source>
        <dbReference type="SAM" id="Coils"/>
    </source>
</evidence>
<feature type="region of interest" description="Disordered" evidence="19">
    <location>
        <begin position="1178"/>
        <end position="1220"/>
    </location>
</feature>
<evidence type="ECO:0000256" key="13">
    <source>
        <dbReference type="ARBA" id="ARBA00023175"/>
    </source>
</evidence>
<feature type="compositionally biased region" description="Acidic residues" evidence="19">
    <location>
        <begin position="1046"/>
        <end position="1061"/>
    </location>
</feature>
<evidence type="ECO:0000256" key="6">
    <source>
        <dbReference type="ARBA" id="ARBA00022723"/>
    </source>
</evidence>
<keyword evidence="7 17" id="KW-0547">Nucleotide-binding</keyword>
<dbReference type="InterPro" id="IPR001752">
    <property type="entry name" value="Kinesin_motor_dom"/>
</dbReference>
<evidence type="ECO:0000256" key="17">
    <source>
        <dbReference type="PROSITE-ProRule" id="PRU00283"/>
    </source>
</evidence>
<dbReference type="PANTHER" id="PTHR47969">
    <property type="entry name" value="CHROMOSOME-ASSOCIATED KINESIN KIF4A-RELATED"/>
    <property type="match status" value="1"/>
</dbReference>
<evidence type="ECO:0000256" key="19">
    <source>
        <dbReference type="SAM" id="MobiDB-lite"/>
    </source>
</evidence>
<feature type="region of interest" description="Disordered" evidence="19">
    <location>
        <begin position="1000"/>
        <end position="1026"/>
    </location>
</feature>
<dbReference type="CDD" id="cd01372">
    <property type="entry name" value="KISc_KIF4"/>
    <property type="match status" value="1"/>
</dbReference>
<dbReference type="PROSITE" id="PS50067">
    <property type="entry name" value="KINESIN_MOTOR_2"/>
    <property type="match status" value="1"/>
</dbReference>
<dbReference type="GO" id="GO:0005634">
    <property type="term" value="C:nucleus"/>
    <property type="evidence" value="ECO:0007669"/>
    <property type="project" value="UniProtKB-SubCell"/>
</dbReference>
<dbReference type="InterPro" id="IPR027640">
    <property type="entry name" value="Kinesin-like_fam"/>
</dbReference>
<gene>
    <name evidence="21" type="ORF">ACJMK2_032818</name>
</gene>
<evidence type="ECO:0000256" key="9">
    <source>
        <dbReference type="ARBA" id="ARBA00023004"/>
    </source>
</evidence>
<keyword evidence="11 18" id="KW-0175">Coiled coil</keyword>
<dbReference type="GO" id="GO:0005524">
    <property type="term" value="F:ATP binding"/>
    <property type="evidence" value="ECO:0007669"/>
    <property type="project" value="UniProtKB-UniRule"/>
</dbReference>
<feature type="coiled-coil region" evidence="18">
    <location>
        <begin position="385"/>
        <end position="440"/>
    </location>
</feature>
<evidence type="ECO:0000256" key="10">
    <source>
        <dbReference type="ARBA" id="ARBA00023014"/>
    </source>
</evidence>
<evidence type="ECO:0000313" key="21">
    <source>
        <dbReference type="EMBL" id="KAL3880589.1"/>
    </source>
</evidence>
<feature type="binding site" evidence="17">
    <location>
        <begin position="87"/>
        <end position="94"/>
    </location>
    <ligand>
        <name>ATP</name>
        <dbReference type="ChEBI" id="CHEBI:30616"/>
    </ligand>
</feature>
<dbReference type="EMBL" id="JBJQND010000004">
    <property type="protein sequence ID" value="KAL3880589.1"/>
    <property type="molecule type" value="Genomic_DNA"/>
</dbReference>
<accession>A0ABD3X2Z2</accession>
<evidence type="ECO:0000256" key="3">
    <source>
        <dbReference type="ARBA" id="ARBA00004245"/>
    </source>
</evidence>
<evidence type="ECO:0000256" key="8">
    <source>
        <dbReference type="ARBA" id="ARBA00022840"/>
    </source>
</evidence>
<feature type="region of interest" description="Disordered" evidence="19">
    <location>
        <begin position="1046"/>
        <end position="1079"/>
    </location>
</feature>
<evidence type="ECO:0000256" key="4">
    <source>
        <dbReference type="ARBA" id="ARBA00022490"/>
    </source>
</evidence>
<proteinExistence type="inferred from homology"/>
<name>A0ABD3X2Z2_SINWO</name>
<dbReference type="GO" id="GO:0005874">
    <property type="term" value="C:microtubule"/>
    <property type="evidence" value="ECO:0007669"/>
    <property type="project" value="UniProtKB-KW"/>
</dbReference>
<dbReference type="Gene3D" id="3.40.850.10">
    <property type="entry name" value="Kinesin motor domain"/>
    <property type="match status" value="1"/>
</dbReference>
<dbReference type="GO" id="GO:0051536">
    <property type="term" value="F:iron-sulfur cluster binding"/>
    <property type="evidence" value="ECO:0007669"/>
    <property type="project" value="UniProtKB-KW"/>
</dbReference>
<evidence type="ECO:0000256" key="1">
    <source>
        <dbReference type="ARBA" id="ARBA00001966"/>
    </source>
</evidence>
<evidence type="ECO:0000256" key="7">
    <source>
        <dbReference type="ARBA" id="ARBA00022741"/>
    </source>
</evidence>
<evidence type="ECO:0000259" key="20">
    <source>
        <dbReference type="PROSITE" id="PS50067"/>
    </source>
</evidence>
<keyword evidence="4" id="KW-0963">Cytoplasm</keyword>
<protein>
    <recommendedName>
        <fullName evidence="20">Kinesin motor domain-containing protein</fullName>
    </recommendedName>
</protein>
<comment type="caution">
    <text evidence="21">The sequence shown here is derived from an EMBL/GenBank/DDBJ whole genome shotgun (WGS) entry which is preliminary data.</text>
</comment>
<dbReference type="PRINTS" id="PR00380">
    <property type="entry name" value="KINESINHEAVY"/>
</dbReference>
<organism evidence="21 22">
    <name type="scientific">Sinanodonta woodiana</name>
    <name type="common">Chinese pond mussel</name>
    <name type="synonym">Anodonta woodiana</name>
    <dbReference type="NCBI Taxonomy" id="1069815"/>
    <lineage>
        <taxon>Eukaryota</taxon>
        <taxon>Metazoa</taxon>
        <taxon>Spiralia</taxon>
        <taxon>Lophotrochozoa</taxon>
        <taxon>Mollusca</taxon>
        <taxon>Bivalvia</taxon>
        <taxon>Autobranchia</taxon>
        <taxon>Heteroconchia</taxon>
        <taxon>Palaeoheterodonta</taxon>
        <taxon>Unionida</taxon>
        <taxon>Unionoidea</taxon>
        <taxon>Unionidae</taxon>
        <taxon>Unioninae</taxon>
        <taxon>Sinanodonta</taxon>
    </lineage>
</organism>
<evidence type="ECO:0000313" key="22">
    <source>
        <dbReference type="Proteomes" id="UP001634394"/>
    </source>
</evidence>
<keyword evidence="14" id="KW-0206">Cytoskeleton</keyword>
<keyword evidence="5" id="KW-0493">Microtubule</keyword>
<keyword evidence="6" id="KW-0479">Metal-binding</keyword>
<comment type="cofactor">
    <cofactor evidence="16">
        <name>[2Fe-2S] cluster</name>
        <dbReference type="ChEBI" id="CHEBI:190135"/>
    </cofactor>
</comment>
<dbReference type="Pfam" id="PF25764">
    <property type="entry name" value="KIF21A_4th"/>
    <property type="match status" value="1"/>
</dbReference>
<reference evidence="21 22" key="1">
    <citation type="submission" date="2024-11" db="EMBL/GenBank/DDBJ databases">
        <title>Chromosome-level genome assembly of the freshwater bivalve Anodonta woodiana.</title>
        <authorList>
            <person name="Chen X."/>
        </authorList>
    </citation>
    <scope>NUCLEOTIDE SEQUENCE [LARGE SCALE GENOMIC DNA]</scope>
    <source>
        <strain evidence="21">MN2024</strain>
        <tissue evidence="21">Gills</tissue>
    </source>
</reference>
<keyword evidence="13 17" id="KW-0505">Motor protein</keyword>
<feature type="region of interest" description="Disordered" evidence="19">
    <location>
        <begin position="480"/>
        <end position="512"/>
    </location>
</feature>
<evidence type="ECO:0000256" key="14">
    <source>
        <dbReference type="ARBA" id="ARBA00023212"/>
    </source>
</evidence>
<keyword evidence="9" id="KW-0408">Iron</keyword>
<comment type="cofactor">
    <cofactor evidence="1">
        <name>[4Fe-4S] cluster</name>
        <dbReference type="ChEBI" id="CHEBI:49883"/>
    </cofactor>
</comment>
<comment type="subcellular location">
    <subcellularLocation>
        <location evidence="3">Cytoplasm</location>
        <location evidence="3">Cytoskeleton</location>
    </subcellularLocation>
    <subcellularLocation>
        <location evidence="2">Nucleus</location>
    </subcellularLocation>
</comment>
<evidence type="ECO:0000256" key="16">
    <source>
        <dbReference type="ARBA" id="ARBA00034078"/>
    </source>
</evidence>
<dbReference type="InterPro" id="IPR019821">
    <property type="entry name" value="Kinesin_motor_CS"/>
</dbReference>
<dbReference type="PROSITE" id="PS00411">
    <property type="entry name" value="KINESIN_MOTOR_1"/>
    <property type="match status" value="1"/>
</dbReference>
<sequence>MPEDKVIPLRVAVRARPLIPKEIDEGCQTCITFVPNEPQLVLGRDRAFSYDYVFSMNDAQETVYELSVKPLVKHIFKGYNATVLAYGQTGSGKTFTMGGGYEASIKGYSDEMGVIPRVLHELFQGMAQREEYEFLTKVSYLEIHNEDLNDLLCPPSKREPLTIREDNTGIKIPGQREVVVANYEETLRCLELGSQSRTTGATAMNNTSSRSHAIFTIIIEQKKKNDIDDFCISKFHLVDLAGSERAKRTQAEGERFKEGVNINKGLLSLGNVISALGDETQKRTHIPYRDSKLTRLLQDSLGGNSHTLMIACVSPADSNLEETLNTLRYADRARKIKNKPVVNRDPQAAEIIRLKQLVQQLQLQLINTGGVIMNQSSGTGPPEDYKSLLEKSRHLEDENEKLTTELQRAIEQSTSLCEKIIRLEMKNERLKERMKEFHTNAGIDLTMLSSSIDAEADPKMKEQLEKLKLLAEKMCDIQTEADESQEVPYVEEEEDVDNDENLPSTPDSRAKSQEHVLRQAKMNKELLELNKLLEKKEQLANQMSQSDKLMSIKTQYEESIKELEHEVGSLQKEKDGLMQALEDAKQNSNATKVSEQRRKRLQELEQQISDLRKKMIEQSKMLKMKDQTDKQVTSLHQEIQNLKQHRVRLMKQMREESDAFRKLKQQKDKEVMQLQQKDRKRQVEISKLQRENQKTQNILKLKSEEAAAANRRLKEALAKQKCVQEERSKKFEKADNTNIGNRVRSWLSHELEILVSIRECKYHLESLLKDRKTIAEHIKELKAKLEDGPPLKKLAWMDDCGGKIETSFEHQEIENQIKTLEQELEFRNIQISDLQQKIIDAEQDRRGKNCWEALHTMTEAKCACKWLMEQAVSAKTDHSSAVCEMKTLKEDDQDNNQHVAKLEQMIVTLKKKQESEMTRIQKEHENKVLFLLSQIKSGTNNDSTDQDTKKRLQIQEGELMRLNEINDKLQEKTEECESLKQQLTRLMYISKQVHLMPDLNNPGSSPFLSPTPKPQKMLKKSFKSNAKKETQEPVVCMYSDVEEDFEESESDDYSEGEDDPEYVPTPLQRRVKLAEKRRPSKRSSIGARCACKSKCMTNKCSCRKNGVSCQNECGCITMNCVNRESEQPHSTTNTELETSEGSSVINSTFVYEEKENSSTSPEILQTSHKTHKILGLIQKDDSGQRSSDEFILPGPLMSRKSAHSVSSLGDESLSRGLKRRKLLPSKQGSFFEPL</sequence>
<dbReference type="SMART" id="SM01114">
    <property type="entry name" value="CXC"/>
    <property type="match status" value="1"/>
</dbReference>
<feature type="domain" description="Kinesin motor" evidence="20">
    <location>
        <begin position="8"/>
        <end position="336"/>
    </location>
</feature>
<dbReference type="PANTHER" id="PTHR47969:SF15">
    <property type="entry name" value="CHROMOSOME-ASSOCIATED KINESIN KIF4A-RELATED"/>
    <property type="match status" value="1"/>
</dbReference>
<dbReference type="GO" id="GO:0003774">
    <property type="term" value="F:cytoskeletal motor activity"/>
    <property type="evidence" value="ECO:0007669"/>
    <property type="project" value="UniProtKB-UniRule"/>
</dbReference>
<feature type="compositionally biased region" description="Basic and acidic residues" evidence="19">
    <location>
        <begin position="1178"/>
        <end position="1188"/>
    </location>
</feature>
<dbReference type="SMART" id="SM00129">
    <property type="entry name" value="KISc"/>
    <property type="match status" value="1"/>
</dbReference>
<evidence type="ECO:0000256" key="12">
    <source>
        <dbReference type="ARBA" id="ARBA00023125"/>
    </source>
</evidence>
<keyword evidence="10" id="KW-0411">Iron-sulfur</keyword>
<dbReference type="Pfam" id="PF00225">
    <property type="entry name" value="Kinesin"/>
    <property type="match status" value="1"/>
</dbReference>
<evidence type="ECO:0000256" key="11">
    <source>
        <dbReference type="ARBA" id="ARBA00023054"/>
    </source>
</evidence>
<keyword evidence="15" id="KW-0539">Nucleus</keyword>
<dbReference type="InterPro" id="IPR027417">
    <property type="entry name" value="P-loop_NTPase"/>
</dbReference>
<dbReference type="AlphaFoldDB" id="A0ABD3X2Z2"/>
<dbReference type="Proteomes" id="UP001634394">
    <property type="component" value="Unassembled WGS sequence"/>
</dbReference>
<evidence type="ECO:0000256" key="2">
    <source>
        <dbReference type="ARBA" id="ARBA00004123"/>
    </source>
</evidence>
<dbReference type="GO" id="GO:0005829">
    <property type="term" value="C:cytosol"/>
    <property type="evidence" value="ECO:0007669"/>
    <property type="project" value="UniProtKB-ARBA"/>
</dbReference>
<dbReference type="InterPro" id="IPR036961">
    <property type="entry name" value="Kinesin_motor_dom_sf"/>
</dbReference>
<evidence type="ECO:0000256" key="15">
    <source>
        <dbReference type="ARBA" id="ARBA00023242"/>
    </source>
</evidence>
<dbReference type="FunFam" id="3.40.850.10:FF:000038">
    <property type="entry name" value="chromosome-associated kinesin KIF4A"/>
    <property type="match status" value="1"/>
</dbReference>
<keyword evidence="22" id="KW-1185">Reference proteome</keyword>
<feature type="coiled-coil region" evidence="18">
    <location>
        <begin position="952"/>
        <end position="989"/>
    </location>
</feature>
<feature type="coiled-coil region" evidence="18">
    <location>
        <begin position="764"/>
        <end position="844"/>
    </location>
</feature>
<dbReference type="InterPro" id="IPR033467">
    <property type="entry name" value="Tesmin/TSO1-like_CXC"/>
</dbReference>
<keyword evidence="12" id="KW-0238">DNA-binding</keyword>
<evidence type="ECO:0000256" key="5">
    <source>
        <dbReference type="ARBA" id="ARBA00022701"/>
    </source>
</evidence>